<dbReference type="Proteomes" id="UP000306985">
    <property type="component" value="Unassembled WGS sequence"/>
</dbReference>
<dbReference type="SUPFAM" id="SSF56601">
    <property type="entry name" value="beta-lactamase/transpeptidase-like"/>
    <property type="match status" value="1"/>
</dbReference>
<keyword evidence="4" id="KW-1185">Reference proteome</keyword>
<accession>A0A4U6QJP1</accession>
<dbReference type="AlphaFoldDB" id="A0A4U6QJP1"/>
<protein>
    <submittedName>
        <fullName evidence="3">Serine hydrolase</fullName>
    </submittedName>
</protein>
<name>A0A4U6QJP1_9ACTN</name>
<dbReference type="OrthoDB" id="9773047at2"/>
<organism evidence="3 4">
    <name type="scientific">Nakamurella flava</name>
    <dbReference type="NCBI Taxonomy" id="2576308"/>
    <lineage>
        <taxon>Bacteria</taxon>
        <taxon>Bacillati</taxon>
        <taxon>Actinomycetota</taxon>
        <taxon>Actinomycetes</taxon>
        <taxon>Nakamurellales</taxon>
        <taxon>Nakamurellaceae</taxon>
        <taxon>Nakamurella</taxon>
    </lineage>
</organism>
<dbReference type="GO" id="GO:0016787">
    <property type="term" value="F:hydrolase activity"/>
    <property type="evidence" value="ECO:0007669"/>
    <property type="project" value="UniProtKB-KW"/>
</dbReference>
<feature type="domain" description="Beta-lactamase-related" evidence="2">
    <location>
        <begin position="47"/>
        <end position="326"/>
    </location>
</feature>
<evidence type="ECO:0000256" key="1">
    <source>
        <dbReference type="ARBA" id="ARBA00022801"/>
    </source>
</evidence>
<dbReference type="Pfam" id="PF00144">
    <property type="entry name" value="Beta-lactamase"/>
    <property type="match status" value="1"/>
</dbReference>
<reference evidence="3 4" key="1">
    <citation type="submission" date="2019-05" db="EMBL/GenBank/DDBJ databases">
        <title>Nakamurella sp. N5BH11, whole genome shotgun sequence.</title>
        <authorList>
            <person name="Tuo L."/>
        </authorList>
    </citation>
    <scope>NUCLEOTIDE SEQUENCE [LARGE SCALE GENOMIC DNA]</scope>
    <source>
        <strain evidence="3 4">N5BH11</strain>
    </source>
</reference>
<dbReference type="InterPro" id="IPR050789">
    <property type="entry name" value="Diverse_Enzym_Activities"/>
</dbReference>
<dbReference type="EMBL" id="SZZH01000001">
    <property type="protein sequence ID" value="TKV60296.1"/>
    <property type="molecule type" value="Genomic_DNA"/>
</dbReference>
<proteinExistence type="predicted"/>
<evidence type="ECO:0000313" key="3">
    <source>
        <dbReference type="EMBL" id="TKV60296.1"/>
    </source>
</evidence>
<evidence type="ECO:0000259" key="2">
    <source>
        <dbReference type="Pfam" id="PF00144"/>
    </source>
</evidence>
<dbReference type="RefSeq" id="WP_137447599.1">
    <property type="nucleotide sequence ID" value="NZ_SZZH01000001.1"/>
</dbReference>
<dbReference type="Gene3D" id="3.40.710.10">
    <property type="entry name" value="DD-peptidase/beta-lactamase superfamily"/>
    <property type="match status" value="1"/>
</dbReference>
<keyword evidence="1 3" id="KW-0378">Hydrolase</keyword>
<dbReference type="PANTHER" id="PTHR43283:SF11">
    <property type="entry name" value="BETA-LACTAMASE-RELATED DOMAIN-CONTAINING PROTEIN"/>
    <property type="match status" value="1"/>
</dbReference>
<comment type="caution">
    <text evidence="3">The sequence shown here is derived from an EMBL/GenBank/DDBJ whole genome shotgun (WGS) entry which is preliminary data.</text>
</comment>
<dbReference type="PANTHER" id="PTHR43283">
    <property type="entry name" value="BETA-LACTAMASE-RELATED"/>
    <property type="match status" value="1"/>
</dbReference>
<dbReference type="InterPro" id="IPR001466">
    <property type="entry name" value="Beta-lactam-related"/>
</dbReference>
<gene>
    <name evidence="3" type="ORF">FDO65_00770</name>
</gene>
<dbReference type="InterPro" id="IPR012338">
    <property type="entry name" value="Beta-lactam/transpept-like"/>
</dbReference>
<evidence type="ECO:0000313" key="4">
    <source>
        <dbReference type="Proteomes" id="UP000306985"/>
    </source>
</evidence>
<sequence>MSAAEFTRTFDDCVARLTAIQRRPPESCTLLTLTASRAGQRLTHHFGPRADAGADIRSLSKLVTVLTLGAAAARGAALAGTEPLRLDHPLGPLLRVALPTLGFHPAGRWDRVTVRHLLSSTTGHEHGFLFRSDAAHLIERTETDPTALLRHLADQPLTHEPGTHFAYSNAGYYLLSALITELTGRTLADWTGDLLLGPLNIPPQTWTWRHDGPYPAAATGLRLTPDHLHRIADLLRRDGRHHDERLVDADWMRELTTPQVVPPPTPADPTDPLPRAAYGLGVWLCGDGRFYAEGTDGQYLVLDPATHTAVTVTALRADPTAMAAIRRALGPLTGPGRPGPSTLG</sequence>